<evidence type="ECO:0000313" key="3">
    <source>
        <dbReference type="Proteomes" id="UP001055156"/>
    </source>
</evidence>
<keyword evidence="3" id="KW-1185">Reference proteome</keyword>
<dbReference type="InterPro" id="IPR019600">
    <property type="entry name" value="Hemin_uptake_protein_HemP"/>
</dbReference>
<reference evidence="2" key="1">
    <citation type="journal article" date="2021" name="Front. Microbiol.">
        <title>Comprehensive Comparative Genomics and Phenotyping of Methylobacterium Species.</title>
        <authorList>
            <person name="Alessa O."/>
            <person name="Ogura Y."/>
            <person name="Fujitani Y."/>
            <person name="Takami H."/>
            <person name="Hayashi T."/>
            <person name="Sahin N."/>
            <person name="Tani A."/>
        </authorList>
    </citation>
    <scope>NUCLEOTIDE SEQUENCE</scope>
    <source>
        <strain evidence="2">NBRC 15689</strain>
    </source>
</reference>
<protein>
    <recommendedName>
        <fullName evidence="4">Hemin uptake protein HemP</fullName>
    </recommendedName>
</protein>
<gene>
    <name evidence="2" type="ORF">LKMONMHP_0618</name>
</gene>
<reference evidence="2" key="2">
    <citation type="submission" date="2021-08" db="EMBL/GenBank/DDBJ databases">
        <authorList>
            <person name="Tani A."/>
            <person name="Ola A."/>
            <person name="Ogura Y."/>
            <person name="Katsura K."/>
            <person name="Hayashi T."/>
        </authorList>
    </citation>
    <scope>NUCLEOTIDE SEQUENCE</scope>
    <source>
        <strain evidence="2">NBRC 15689</strain>
    </source>
</reference>
<evidence type="ECO:0008006" key="4">
    <source>
        <dbReference type="Google" id="ProtNLM"/>
    </source>
</evidence>
<dbReference type="EMBL" id="BPQV01000002">
    <property type="protein sequence ID" value="GJE25778.1"/>
    <property type="molecule type" value="Genomic_DNA"/>
</dbReference>
<evidence type="ECO:0000313" key="2">
    <source>
        <dbReference type="EMBL" id="GJE25778.1"/>
    </source>
</evidence>
<sequence>MANIGNRSDLSFTQDPAGSDGETDESDPASGDTIDSAALMRGRREVTILHAGERYRLRVTANDKLILTK</sequence>
<proteinExistence type="predicted"/>
<name>A0ABQ4T3H9_METOR</name>
<dbReference type="Pfam" id="PF10636">
    <property type="entry name" value="hemP"/>
    <property type="match status" value="1"/>
</dbReference>
<organism evidence="2 3">
    <name type="scientific">Methylobacterium organophilum</name>
    <dbReference type="NCBI Taxonomy" id="410"/>
    <lineage>
        <taxon>Bacteria</taxon>
        <taxon>Pseudomonadati</taxon>
        <taxon>Pseudomonadota</taxon>
        <taxon>Alphaproteobacteria</taxon>
        <taxon>Hyphomicrobiales</taxon>
        <taxon>Methylobacteriaceae</taxon>
        <taxon>Methylobacterium</taxon>
    </lineage>
</organism>
<feature type="compositionally biased region" description="Polar residues" evidence="1">
    <location>
        <begin position="1"/>
        <end position="16"/>
    </location>
</feature>
<dbReference type="RefSeq" id="WP_238309748.1">
    <property type="nucleotide sequence ID" value="NZ_BPQV01000002.1"/>
</dbReference>
<accession>A0ABQ4T3H9</accession>
<evidence type="ECO:0000256" key="1">
    <source>
        <dbReference type="SAM" id="MobiDB-lite"/>
    </source>
</evidence>
<dbReference type="Gene3D" id="2.10.70.10">
    <property type="entry name" value="Complement Module, domain 1"/>
    <property type="match status" value="1"/>
</dbReference>
<comment type="caution">
    <text evidence="2">The sequence shown here is derived from an EMBL/GenBank/DDBJ whole genome shotgun (WGS) entry which is preliminary data.</text>
</comment>
<dbReference type="Proteomes" id="UP001055156">
    <property type="component" value="Unassembled WGS sequence"/>
</dbReference>
<feature type="region of interest" description="Disordered" evidence="1">
    <location>
        <begin position="1"/>
        <end position="38"/>
    </location>
</feature>